<evidence type="ECO:0000256" key="7">
    <source>
        <dbReference type="ARBA" id="ARBA00022692"/>
    </source>
</evidence>
<dbReference type="SUPFAM" id="SSF56784">
    <property type="entry name" value="HAD-like"/>
    <property type="match status" value="1"/>
</dbReference>
<dbReference type="InterPro" id="IPR018303">
    <property type="entry name" value="ATPase_P-typ_P_site"/>
</dbReference>
<dbReference type="Gene3D" id="2.70.150.10">
    <property type="entry name" value="Calcium-transporting ATPase, cytoplasmic transduction domain A"/>
    <property type="match status" value="1"/>
</dbReference>
<organism evidence="21">
    <name type="scientific">Wuchereria bancrofti</name>
    <dbReference type="NCBI Taxonomy" id="6293"/>
    <lineage>
        <taxon>Eukaryota</taxon>
        <taxon>Metazoa</taxon>
        <taxon>Ecdysozoa</taxon>
        <taxon>Nematoda</taxon>
        <taxon>Chromadorea</taxon>
        <taxon>Rhabditida</taxon>
        <taxon>Spirurina</taxon>
        <taxon>Spiruromorpha</taxon>
        <taxon>Filarioidea</taxon>
        <taxon>Onchocercidae</taxon>
        <taxon>Wuchereria</taxon>
    </lineage>
</organism>
<comment type="catalytic activity">
    <reaction evidence="18">
        <text>Ca(2+)(in) + ATP + H2O = Ca(2+)(out) + ADP + phosphate + H(+)</text>
        <dbReference type="Rhea" id="RHEA:18105"/>
        <dbReference type="ChEBI" id="CHEBI:15377"/>
        <dbReference type="ChEBI" id="CHEBI:15378"/>
        <dbReference type="ChEBI" id="CHEBI:29108"/>
        <dbReference type="ChEBI" id="CHEBI:30616"/>
        <dbReference type="ChEBI" id="CHEBI:43474"/>
        <dbReference type="ChEBI" id="CHEBI:456216"/>
        <dbReference type="EC" id="7.2.2.10"/>
    </reaction>
</comment>
<dbReference type="InterPro" id="IPR008250">
    <property type="entry name" value="ATPase_P-typ_transduc_dom_A_sf"/>
</dbReference>
<feature type="transmembrane region" description="Helical" evidence="18">
    <location>
        <begin position="1005"/>
        <end position="1023"/>
    </location>
</feature>
<dbReference type="InterPro" id="IPR006408">
    <property type="entry name" value="P-type_ATPase_IIB"/>
</dbReference>
<keyword evidence="15 18" id="KW-1133">Transmembrane helix</keyword>
<keyword evidence="4" id="KW-1003">Cell membrane</keyword>
<evidence type="ECO:0000256" key="2">
    <source>
        <dbReference type="ARBA" id="ARBA00006124"/>
    </source>
</evidence>
<keyword evidence="7 18" id="KW-0812">Transmembrane</keyword>
<dbReference type="FunFam" id="2.70.150.10:FF:000001">
    <property type="entry name" value="Calcium-transporting ATPase"/>
    <property type="match status" value="1"/>
</dbReference>
<evidence type="ECO:0000259" key="20">
    <source>
        <dbReference type="SMART" id="SM00831"/>
    </source>
</evidence>
<accession>A0A1I8ESD4</accession>
<evidence type="ECO:0000256" key="4">
    <source>
        <dbReference type="ARBA" id="ARBA00022475"/>
    </source>
</evidence>
<evidence type="ECO:0000256" key="5">
    <source>
        <dbReference type="ARBA" id="ARBA00022553"/>
    </source>
</evidence>
<feature type="transmembrane region" description="Helical" evidence="18">
    <location>
        <begin position="921"/>
        <end position="939"/>
    </location>
</feature>
<dbReference type="InterPro" id="IPR023298">
    <property type="entry name" value="ATPase_P-typ_TM_dom_sf"/>
</dbReference>
<evidence type="ECO:0000256" key="9">
    <source>
        <dbReference type="ARBA" id="ARBA00022741"/>
    </source>
</evidence>
<dbReference type="Gene3D" id="3.40.50.1000">
    <property type="entry name" value="HAD superfamily/HAD-like"/>
    <property type="match status" value="1"/>
</dbReference>
<dbReference type="FunFam" id="3.40.1110.10:FF:000060">
    <property type="entry name" value="Calcium-transporting ATPase"/>
    <property type="match status" value="1"/>
</dbReference>
<dbReference type="PANTHER" id="PTHR24093:SF369">
    <property type="entry name" value="CALCIUM-TRANSPORTING ATPASE"/>
    <property type="match status" value="1"/>
</dbReference>
<keyword evidence="8" id="KW-0479">Metal-binding</keyword>
<evidence type="ECO:0000256" key="14">
    <source>
        <dbReference type="ARBA" id="ARBA00022967"/>
    </source>
</evidence>
<dbReference type="GO" id="GO:0005388">
    <property type="term" value="F:P-type calcium transporter activity"/>
    <property type="evidence" value="ECO:0007669"/>
    <property type="project" value="UniProtKB-EC"/>
</dbReference>
<dbReference type="Gene3D" id="3.40.1110.10">
    <property type="entry name" value="Calcium-transporting ATPase, cytoplasmic domain N"/>
    <property type="match status" value="1"/>
</dbReference>
<feature type="region of interest" description="Disordered" evidence="19">
    <location>
        <begin position="1379"/>
        <end position="1401"/>
    </location>
</feature>
<dbReference type="PRINTS" id="PR00119">
    <property type="entry name" value="CATATPASE"/>
</dbReference>
<dbReference type="GO" id="GO:0046872">
    <property type="term" value="F:metal ion binding"/>
    <property type="evidence" value="ECO:0007669"/>
    <property type="project" value="UniProtKB-KW"/>
</dbReference>
<dbReference type="Pfam" id="PF00689">
    <property type="entry name" value="Cation_ATPase_C"/>
    <property type="match status" value="1"/>
</dbReference>
<dbReference type="InterPro" id="IPR001757">
    <property type="entry name" value="P_typ_ATPase"/>
</dbReference>
<dbReference type="PANTHER" id="PTHR24093">
    <property type="entry name" value="CATION TRANSPORTING ATPASE"/>
    <property type="match status" value="1"/>
</dbReference>
<name>A0A1I8ESD4_WUCBA</name>
<proteinExistence type="inferred from homology"/>
<reference evidence="21" key="1">
    <citation type="submission" date="2016-11" db="UniProtKB">
        <authorList>
            <consortium name="WormBaseParasite"/>
        </authorList>
    </citation>
    <scope>IDENTIFICATION</scope>
    <source>
        <strain evidence="21">pt0022</strain>
    </source>
</reference>
<dbReference type="InterPro" id="IPR004014">
    <property type="entry name" value="ATPase_P-typ_cation-transptr_N"/>
</dbReference>
<protein>
    <recommendedName>
        <fullName evidence="18">Calcium-transporting ATPase</fullName>
        <ecNumber evidence="18">7.2.2.10</ecNumber>
    </recommendedName>
</protein>
<dbReference type="Pfam" id="PF12424">
    <property type="entry name" value="ATP_Ca_trans_C"/>
    <property type="match status" value="1"/>
</dbReference>
<dbReference type="SUPFAM" id="SSF81653">
    <property type="entry name" value="Calcium ATPase, transduction domain A"/>
    <property type="match status" value="1"/>
</dbReference>
<keyword evidence="11 18" id="KW-0067">ATP-binding</keyword>
<comment type="subcellular location">
    <subcellularLocation>
        <location evidence="1">Cell membrane</location>
        <topology evidence="1">Multi-pass membrane protein</topology>
    </subcellularLocation>
    <subcellularLocation>
        <location evidence="18">Membrane</location>
        <topology evidence="18">Multi-pass membrane protein</topology>
    </subcellularLocation>
</comment>
<dbReference type="FunFam" id="1.20.1110.10:FF:000013">
    <property type="entry name" value="Calcium-transporting ATPase"/>
    <property type="match status" value="1"/>
</dbReference>
<keyword evidence="14" id="KW-1278">Translocase</keyword>
<evidence type="ECO:0000256" key="12">
    <source>
        <dbReference type="ARBA" id="ARBA00022842"/>
    </source>
</evidence>
<dbReference type="SFLD" id="SFLDF00027">
    <property type="entry name" value="p-type_atpase"/>
    <property type="match status" value="1"/>
</dbReference>
<feature type="transmembrane region" description="Helical" evidence="18">
    <location>
        <begin position="393"/>
        <end position="416"/>
    </location>
</feature>
<dbReference type="GO" id="GO:0016887">
    <property type="term" value="F:ATP hydrolysis activity"/>
    <property type="evidence" value="ECO:0007669"/>
    <property type="project" value="InterPro"/>
</dbReference>
<dbReference type="SFLD" id="SFLDG00002">
    <property type="entry name" value="C1.7:_P-type_atpase_like"/>
    <property type="match status" value="1"/>
</dbReference>
<dbReference type="SFLD" id="SFLDS00003">
    <property type="entry name" value="Haloacid_Dehalogenase"/>
    <property type="match status" value="1"/>
</dbReference>
<evidence type="ECO:0000256" key="15">
    <source>
        <dbReference type="ARBA" id="ARBA00022989"/>
    </source>
</evidence>
<dbReference type="Gene3D" id="1.20.1110.10">
    <property type="entry name" value="Calcium-transporting ATPase, transmembrane domain"/>
    <property type="match status" value="3"/>
</dbReference>
<keyword evidence="12" id="KW-0460">Magnesium</keyword>
<dbReference type="GO" id="GO:0005524">
    <property type="term" value="F:ATP binding"/>
    <property type="evidence" value="ECO:0007669"/>
    <property type="project" value="UniProtKB-KW"/>
</dbReference>
<dbReference type="FunFam" id="1.20.1110.10:FF:000001">
    <property type="entry name" value="Calcium-transporting ATPase"/>
    <property type="match status" value="1"/>
</dbReference>
<dbReference type="Pfam" id="PF08282">
    <property type="entry name" value="Hydrolase_3"/>
    <property type="match status" value="1"/>
</dbReference>
<feature type="region of interest" description="Disordered" evidence="19">
    <location>
        <begin position="1223"/>
        <end position="1259"/>
    </location>
</feature>
<keyword evidence="6 18" id="KW-0109">Calcium transport</keyword>
<evidence type="ECO:0000256" key="8">
    <source>
        <dbReference type="ARBA" id="ARBA00022723"/>
    </source>
</evidence>
<dbReference type="EC" id="7.2.2.10" evidence="18"/>
<evidence type="ECO:0000256" key="16">
    <source>
        <dbReference type="ARBA" id="ARBA00023065"/>
    </source>
</evidence>
<dbReference type="GO" id="GO:0005516">
    <property type="term" value="F:calmodulin binding"/>
    <property type="evidence" value="ECO:0007669"/>
    <property type="project" value="UniProtKB-KW"/>
</dbReference>
<keyword evidence="17 18" id="KW-0472">Membrane</keyword>
<dbReference type="NCBIfam" id="TIGR01494">
    <property type="entry name" value="ATPase_P-type"/>
    <property type="match status" value="3"/>
</dbReference>
<dbReference type="WBParaSite" id="maker-PairedContig_452-snap-gene-0.12-mRNA-1">
    <property type="protein sequence ID" value="maker-PairedContig_452-snap-gene-0.12-mRNA-1"/>
    <property type="gene ID" value="maker-PairedContig_452-snap-gene-0.12"/>
</dbReference>
<dbReference type="PROSITE" id="PS00154">
    <property type="entry name" value="ATPASE_E1_E2"/>
    <property type="match status" value="1"/>
</dbReference>
<dbReference type="InterPro" id="IPR006068">
    <property type="entry name" value="ATPase_P-typ_cation-transptr_C"/>
</dbReference>
<dbReference type="SUPFAM" id="SSF81660">
    <property type="entry name" value="Metal cation-transporting ATPase, ATP-binding domain N"/>
    <property type="match status" value="1"/>
</dbReference>
<evidence type="ECO:0000256" key="3">
    <source>
        <dbReference type="ARBA" id="ARBA00022448"/>
    </source>
</evidence>
<keyword evidence="3 18" id="KW-0813">Transport</keyword>
<dbReference type="NCBIfam" id="TIGR01517">
    <property type="entry name" value="ATPase-IIB_Ca"/>
    <property type="match status" value="1"/>
</dbReference>
<dbReference type="InterPro" id="IPR022141">
    <property type="entry name" value="ATP_Ca_trans_C"/>
</dbReference>
<dbReference type="InterPro" id="IPR023214">
    <property type="entry name" value="HAD_sf"/>
</dbReference>
<feature type="transmembrane region" description="Helical" evidence="18">
    <location>
        <begin position="436"/>
        <end position="465"/>
    </location>
</feature>
<comment type="similarity">
    <text evidence="2">Belongs to the cation transport ATPase (P-type) (TC 3.A.3) family. Type IIB subfamily.</text>
</comment>
<keyword evidence="5" id="KW-0597">Phosphoprotein</keyword>
<evidence type="ECO:0000256" key="18">
    <source>
        <dbReference type="RuleBase" id="RU361146"/>
    </source>
</evidence>
<evidence type="ECO:0000256" key="13">
    <source>
        <dbReference type="ARBA" id="ARBA00022860"/>
    </source>
</evidence>
<dbReference type="InterPro" id="IPR044492">
    <property type="entry name" value="P_typ_ATPase_HD_dom"/>
</dbReference>
<evidence type="ECO:0000256" key="10">
    <source>
        <dbReference type="ARBA" id="ARBA00022837"/>
    </source>
</evidence>
<dbReference type="InterPro" id="IPR023299">
    <property type="entry name" value="ATPase_P-typ_cyto_dom_N"/>
</dbReference>
<dbReference type="SMART" id="SM00831">
    <property type="entry name" value="Cation_ATPase_N"/>
    <property type="match status" value="1"/>
</dbReference>
<evidence type="ECO:0000256" key="19">
    <source>
        <dbReference type="SAM" id="MobiDB-lite"/>
    </source>
</evidence>
<feature type="transmembrane region" description="Helical" evidence="18">
    <location>
        <begin position="1043"/>
        <end position="1063"/>
    </location>
</feature>
<feature type="transmembrane region" description="Helical" evidence="18">
    <location>
        <begin position="169"/>
        <end position="188"/>
    </location>
</feature>
<dbReference type="Pfam" id="PF13246">
    <property type="entry name" value="Cation_ATPase"/>
    <property type="match status" value="1"/>
</dbReference>
<keyword evidence="16 18" id="KW-0406">Ion transport</keyword>
<dbReference type="GO" id="GO:0005886">
    <property type="term" value="C:plasma membrane"/>
    <property type="evidence" value="ECO:0007669"/>
    <property type="project" value="UniProtKB-SubCell"/>
</dbReference>
<evidence type="ECO:0000256" key="1">
    <source>
        <dbReference type="ARBA" id="ARBA00004651"/>
    </source>
</evidence>
<dbReference type="InterPro" id="IPR036412">
    <property type="entry name" value="HAD-like_sf"/>
</dbReference>
<dbReference type="Pfam" id="PF00122">
    <property type="entry name" value="E1-E2_ATPase"/>
    <property type="match status" value="1"/>
</dbReference>
<dbReference type="GO" id="GO:0051480">
    <property type="term" value="P:regulation of cytosolic calcium ion concentration"/>
    <property type="evidence" value="ECO:0007669"/>
    <property type="project" value="TreeGrafter"/>
</dbReference>
<dbReference type="Pfam" id="PF00690">
    <property type="entry name" value="Cation_ATPase_N"/>
    <property type="match status" value="1"/>
</dbReference>
<evidence type="ECO:0000256" key="6">
    <source>
        <dbReference type="ARBA" id="ARBA00022568"/>
    </source>
</evidence>
<comment type="function">
    <text evidence="18">Catalyzes the hydrolysis of ATP coupled with the transport of calcium.</text>
</comment>
<feature type="compositionally biased region" description="Polar residues" evidence="19">
    <location>
        <begin position="1384"/>
        <end position="1401"/>
    </location>
</feature>
<dbReference type="FunFam" id="1.20.1110.10:FF:000002">
    <property type="entry name" value="Calcium-transporting ATPase"/>
    <property type="match status" value="1"/>
</dbReference>
<dbReference type="InterPro" id="IPR059000">
    <property type="entry name" value="ATPase_P-type_domA"/>
</dbReference>
<dbReference type="STRING" id="6293.A0A1I8ESD4"/>
<feature type="domain" description="Cation-transporting P-type ATPase N-terminal" evidence="20">
    <location>
        <begin position="72"/>
        <end position="148"/>
    </location>
</feature>
<dbReference type="CDD" id="cd02081">
    <property type="entry name" value="P-type_ATPase_Ca_PMCA-like"/>
    <property type="match status" value="1"/>
</dbReference>
<feature type="transmembrane region" description="Helical" evidence="18">
    <location>
        <begin position="967"/>
        <end position="985"/>
    </location>
</feature>
<sequence length="1401" mass="153832">MNEFSLWQLKLQMLSFYYKIAGRYNRNSIEIGTGKLVQGGVTMGSRGEYGCSVDELRTLMEYRGAEAREKLDAEYDGIEGLCRRLKTDPNNGLPQDKDELDRRRAVFGANEIPPHPPKSFLQLVWEALQDVTLIILLVSAIVSLALSFYRPPDDGLGAGSDDSEHEAGWIEGVAILISVVVVVLVTALNDYTKERQFRGLQAKIETEHKFAVIRGGNQIQIVVNELVVGDIAQIKYGDLLPADGILVQSNDLKIDESSLTGESDQIRKSPELDPMLLSGTHVMEGSGKMVVTAVGVNSQTGIIMTLLGAAKDVVEEERKAAKQRRARRKSKASGDAIASAGVEDGTAQALLTDHVKASGLAEGSNGDLSNEATKDEVESKKERSVLQAKLTRLAIQIGYAGSFVAGCTVLILVTRFCISRYMIEEKAFSVADFQHFINFLIIGVTVLVVAVPEGLPLAVTLSLAYSVKKMMLDNNLVRHLDACETMGNATSICSDKTGTLTTNRMTVVQSYINEIHYKETPKFESLNKETSDLLINLISINSSYASQVMPAKNPGEQLTQLGNKTECGLLGFVLALGQSYQAIRDKYPEEKIFKVYTFNSVRKSMSTVIELKDGNLFTGYRVFSKGASEIILKKCKWFLAKDGLPKKFSQKDCDRLVSNVIEPMASDGLRTICLAYKDYVTRSDNVQENQIRATKEIDWDNEDAVVNDLTAIAIVGIQDPVRPEVPEAIAKCQRAGITVRMVTGDNINTARSIATSCGILRPGEDFIALEGKDFNARIRNEKGEVSQEKLDTIWPKLRVLARAQPSDKYTLVKGIIDSRITDNREVVAVTGDGTNDGPALKKADVGFAMGIAGTDVAKEASDIILTDDNFTSIVKAVMWGRNVYDSIAKFLQFQLTVNVVAVVVAFVGACAIQDTPLKAVQMLWVNLIMDTLASLALATEMPTEDLLKRKPYGRTSPLISRTMSKNILGHAFYQLLILFALIFAGERFFEIESGRWAALHSPPSEHFTIVFNTFVMMTLFNEINARKIHGERNIFTGLFSNPIYYVIWIATMVAQIFIVQFGGRWFSTAALNLEQWLWCLAFGVGVLLWGQVVTTIPTSGLPKNMAIGGGDVTSTENILSGEYEDPATHEKRSGQILWIRGLTRLQTQLRVVKAFRLSLDEFEEKRSIASTQSCNSMRGVVGAGWSYLSLSRINAPRAASCGGPLPSQTRVALVKLMQRTNAPQSSSHPFYHSQQSSTPSSNRPAPIKLGNPTESTEYNIPLTTASTTPTAAENGHELATNAVILSEQQQQQQVIATQPIASLASTQFEKVPLVQRWRPSSGSRIGKSNSLDIPVSIAHIRVVKAFQAGLDRREPSLSGPSAARLREISRQLKLQVEQEGKSIVSRSGSRQSKQMEAMSSV</sequence>
<feature type="transmembrane region" description="Helical" evidence="18">
    <location>
        <begin position="890"/>
        <end position="909"/>
    </location>
</feature>
<evidence type="ECO:0000256" key="17">
    <source>
        <dbReference type="ARBA" id="ARBA00023136"/>
    </source>
</evidence>
<keyword evidence="9 18" id="KW-0547">Nucleotide-binding</keyword>
<feature type="transmembrane region" description="Helical" evidence="18">
    <location>
        <begin position="1075"/>
        <end position="1096"/>
    </location>
</feature>
<keyword evidence="10 18" id="KW-0106">Calcium</keyword>
<feature type="transmembrane region" description="Helical" evidence="18">
    <location>
        <begin position="131"/>
        <end position="149"/>
    </location>
</feature>
<feature type="compositionally biased region" description="Polar residues" evidence="19">
    <location>
        <begin position="1223"/>
        <end position="1243"/>
    </location>
</feature>
<evidence type="ECO:0000256" key="11">
    <source>
        <dbReference type="ARBA" id="ARBA00022840"/>
    </source>
</evidence>
<dbReference type="FunFam" id="3.40.50.1000:FF:000007">
    <property type="entry name" value="Calcium-transporting ATPase"/>
    <property type="match status" value="1"/>
</dbReference>
<dbReference type="SUPFAM" id="SSF81665">
    <property type="entry name" value="Calcium ATPase, transmembrane domain M"/>
    <property type="match status" value="1"/>
</dbReference>
<keyword evidence="13" id="KW-0112">Calmodulin-binding</keyword>
<evidence type="ECO:0000313" key="21">
    <source>
        <dbReference type="WBParaSite" id="maker-PairedContig_452-snap-gene-0.12-mRNA-1"/>
    </source>
</evidence>